<name>A0A4Q2DPR3_9AGAR</name>
<reference evidence="1 2" key="1">
    <citation type="submission" date="2019-01" db="EMBL/GenBank/DDBJ databases">
        <title>Draft genome sequence of Psathyrella aberdarensis IHI B618.</title>
        <authorList>
            <person name="Buettner E."/>
            <person name="Kellner H."/>
        </authorList>
    </citation>
    <scope>NUCLEOTIDE SEQUENCE [LARGE SCALE GENOMIC DNA]</scope>
    <source>
        <strain evidence="1 2">IHI B618</strain>
    </source>
</reference>
<protein>
    <submittedName>
        <fullName evidence="1">Uncharacterized protein</fullName>
    </submittedName>
</protein>
<sequence>MDDLPPEILATAFEIGVLTWGIHFLPAVCLVCRDWNSVVQNAPHLWGIIQVTKSSQVKRLLDRIIKAKDAPLTVYISPRASDMLSITPVLAALIRKCNRWARATLSTPGLPGELFFKPSENEIPPSGSPVLRILSMTGWHEDGSWTKHLLSPSLQHLCLTPGFDHKIPVISMLDQLYRTPNARRIEFRQVVYQNEPADLLASAVIHLDKLVSLELSSINYPSLLLSYIARLSLQKLIVGPRLLYEPPGHDKPLKRLAPFLSRWCQPGFVPSSLHTLELFRCMQPSDIPYLIRFLAQLPNLVVLDLDDDALDDSPEQITDEDNVLRALSSPEGARSGIRGWLRPSLMAFHFENVNIRFQDLLDVARVRGCNSSSTGEGTTEEAQELYELLEEASLM</sequence>
<evidence type="ECO:0000313" key="2">
    <source>
        <dbReference type="Proteomes" id="UP000290288"/>
    </source>
</evidence>
<dbReference type="AlphaFoldDB" id="A0A4Q2DPR3"/>
<dbReference type="Proteomes" id="UP000290288">
    <property type="component" value="Unassembled WGS sequence"/>
</dbReference>
<accession>A0A4Q2DPR3</accession>
<organism evidence="1 2">
    <name type="scientific">Candolleomyces aberdarensis</name>
    <dbReference type="NCBI Taxonomy" id="2316362"/>
    <lineage>
        <taxon>Eukaryota</taxon>
        <taxon>Fungi</taxon>
        <taxon>Dikarya</taxon>
        <taxon>Basidiomycota</taxon>
        <taxon>Agaricomycotina</taxon>
        <taxon>Agaricomycetes</taxon>
        <taxon>Agaricomycetidae</taxon>
        <taxon>Agaricales</taxon>
        <taxon>Agaricineae</taxon>
        <taxon>Psathyrellaceae</taxon>
        <taxon>Candolleomyces</taxon>
    </lineage>
</organism>
<keyword evidence="2" id="KW-1185">Reference proteome</keyword>
<comment type="caution">
    <text evidence="1">The sequence shown here is derived from an EMBL/GenBank/DDBJ whole genome shotgun (WGS) entry which is preliminary data.</text>
</comment>
<dbReference type="SUPFAM" id="SSF52047">
    <property type="entry name" value="RNI-like"/>
    <property type="match status" value="1"/>
</dbReference>
<dbReference type="OrthoDB" id="3062612at2759"/>
<gene>
    <name evidence="1" type="ORF">EST38_g5018</name>
</gene>
<proteinExistence type="predicted"/>
<evidence type="ECO:0000313" key="1">
    <source>
        <dbReference type="EMBL" id="RXW20835.1"/>
    </source>
</evidence>
<dbReference type="EMBL" id="SDEE01000131">
    <property type="protein sequence ID" value="RXW20835.1"/>
    <property type="molecule type" value="Genomic_DNA"/>
</dbReference>
<dbReference type="Gene3D" id="3.80.10.10">
    <property type="entry name" value="Ribonuclease Inhibitor"/>
    <property type="match status" value="1"/>
</dbReference>
<dbReference type="InterPro" id="IPR032675">
    <property type="entry name" value="LRR_dom_sf"/>
</dbReference>